<protein>
    <recommendedName>
        <fullName evidence="1">Alpha-galactosidase NEW3 domain-containing protein</fullName>
    </recommendedName>
</protein>
<gene>
    <name evidence="2" type="ORF">LCGC14_0976040</name>
</gene>
<dbReference type="Pfam" id="PF10633">
    <property type="entry name" value="NPCBM_assoc"/>
    <property type="match status" value="1"/>
</dbReference>
<reference evidence="2" key="1">
    <citation type="journal article" date="2015" name="Nature">
        <title>Complex archaea that bridge the gap between prokaryotes and eukaryotes.</title>
        <authorList>
            <person name="Spang A."/>
            <person name="Saw J.H."/>
            <person name="Jorgensen S.L."/>
            <person name="Zaremba-Niedzwiedzka K."/>
            <person name="Martijn J."/>
            <person name="Lind A.E."/>
            <person name="van Eijk R."/>
            <person name="Schleper C."/>
            <person name="Guy L."/>
            <person name="Ettema T.J."/>
        </authorList>
    </citation>
    <scope>NUCLEOTIDE SEQUENCE</scope>
</reference>
<organism evidence="2">
    <name type="scientific">marine sediment metagenome</name>
    <dbReference type="NCBI Taxonomy" id="412755"/>
    <lineage>
        <taxon>unclassified sequences</taxon>
        <taxon>metagenomes</taxon>
        <taxon>ecological metagenomes</taxon>
    </lineage>
</organism>
<evidence type="ECO:0000313" key="2">
    <source>
        <dbReference type="EMBL" id="KKN16426.1"/>
    </source>
</evidence>
<dbReference type="AlphaFoldDB" id="A0A0F9QTJ1"/>
<comment type="caution">
    <text evidence="2">The sequence shown here is derived from an EMBL/GenBank/DDBJ whole genome shotgun (WGS) entry which is preliminary data.</text>
</comment>
<dbReference type="EMBL" id="LAZR01003615">
    <property type="protein sequence ID" value="KKN16426.1"/>
    <property type="molecule type" value="Genomic_DNA"/>
</dbReference>
<evidence type="ECO:0000259" key="1">
    <source>
        <dbReference type="Pfam" id="PF10633"/>
    </source>
</evidence>
<proteinExistence type="predicted"/>
<dbReference type="InterPro" id="IPR018905">
    <property type="entry name" value="A-galactase_NEW3"/>
</dbReference>
<accession>A0A0F9QTJ1</accession>
<sequence>MRHWKAVLGALLLLVLLTGVVYAAYSYTARVAATVNVAVGPADVGLTATPDTVTLDTTAGETVVIMVTVDNVGTDTLTGVVFEVPRAPDGWVFMGTGGWGNLAPGDGVEMQIWITVPRVASGAYGFDLVFHGVR</sequence>
<name>A0A0F9QTJ1_9ZZZZ</name>
<feature type="domain" description="Alpha-galactosidase NEW3" evidence="1">
    <location>
        <begin position="58"/>
        <end position="124"/>
    </location>
</feature>